<dbReference type="Proteomes" id="UP001049518">
    <property type="component" value="Chromosome"/>
</dbReference>
<accession>A0ABX8QXR6</accession>
<dbReference type="EMBL" id="CP059572">
    <property type="protein sequence ID" value="QXJ23639.1"/>
    <property type="molecule type" value="Genomic_DNA"/>
</dbReference>
<dbReference type="RefSeq" id="WP_231329327.1">
    <property type="nucleotide sequence ID" value="NZ_CP059572.1"/>
</dbReference>
<protein>
    <submittedName>
        <fullName evidence="1">Uncharacterized protein</fullName>
    </submittedName>
</protein>
<name>A0ABX8QXR6_9ACTN</name>
<gene>
    <name evidence="1" type="ORF">AGRA3207_004822</name>
</gene>
<evidence type="ECO:0000313" key="1">
    <source>
        <dbReference type="EMBL" id="QXJ23639.1"/>
    </source>
</evidence>
<evidence type="ECO:0000313" key="2">
    <source>
        <dbReference type="Proteomes" id="UP001049518"/>
    </source>
</evidence>
<keyword evidence="2" id="KW-1185">Reference proteome</keyword>
<proteinExistence type="predicted"/>
<reference evidence="1" key="1">
    <citation type="submission" date="2020-07" db="EMBL/GenBank/DDBJ databases">
        <authorList>
            <person name="Tarantini F.S."/>
            <person name="Hong K.W."/>
            <person name="Chan K.G."/>
        </authorList>
    </citation>
    <scope>NUCLEOTIDE SEQUENCE</scope>
    <source>
        <strain evidence="1">32-07</strain>
    </source>
</reference>
<sequence length="96" mass="10312">MAAGGKDRPVPPGPDDAVRTALVRAAEGQVDEELTITLRIAGGLPSQAYRFDFRIGGDLRARAAVQETPPRPEHERAAEAIYELAGRLMDAPPPRP</sequence>
<organism evidence="1 2">
    <name type="scientific">Actinomadura graeca</name>
    <dbReference type="NCBI Taxonomy" id="2750812"/>
    <lineage>
        <taxon>Bacteria</taxon>
        <taxon>Bacillati</taxon>
        <taxon>Actinomycetota</taxon>
        <taxon>Actinomycetes</taxon>
        <taxon>Streptosporangiales</taxon>
        <taxon>Thermomonosporaceae</taxon>
        <taxon>Actinomadura</taxon>
    </lineage>
</organism>